<evidence type="ECO:0000256" key="9">
    <source>
        <dbReference type="ARBA" id="ARBA00061394"/>
    </source>
</evidence>
<evidence type="ECO:0000256" key="4">
    <source>
        <dbReference type="ARBA" id="ARBA00022989"/>
    </source>
</evidence>
<feature type="transmembrane region" description="Helical" evidence="10">
    <location>
        <begin position="205"/>
        <end position="228"/>
    </location>
</feature>
<dbReference type="KEGG" id="dord:105989181"/>
<dbReference type="FunFam" id="1.20.1070.10:FF:000193">
    <property type="entry name" value="Mas-related G-protein coupled receptor member E"/>
    <property type="match status" value="1"/>
</dbReference>
<feature type="transmembrane region" description="Helical" evidence="10">
    <location>
        <begin position="79"/>
        <end position="107"/>
    </location>
</feature>
<evidence type="ECO:0000313" key="11">
    <source>
        <dbReference type="Proteomes" id="UP000081671"/>
    </source>
</evidence>
<evidence type="ECO:0000313" key="12">
    <source>
        <dbReference type="RefSeq" id="XP_012876488.1"/>
    </source>
</evidence>
<dbReference type="PRINTS" id="PR02108">
    <property type="entry name" value="MRGPCRFAMILY"/>
</dbReference>
<name>A0A1S3FIR5_DIPOR</name>
<dbReference type="GO" id="GO:0004930">
    <property type="term" value="F:G protein-coupled receptor activity"/>
    <property type="evidence" value="ECO:0007669"/>
    <property type="project" value="UniProtKB-KW"/>
</dbReference>
<evidence type="ECO:0000256" key="3">
    <source>
        <dbReference type="ARBA" id="ARBA00022692"/>
    </source>
</evidence>
<proteinExistence type="inferred from homology"/>
<evidence type="ECO:0000256" key="6">
    <source>
        <dbReference type="ARBA" id="ARBA00023136"/>
    </source>
</evidence>
<protein>
    <submittedName>
        <fullName evidence="12">Mas-related G-protein coupled receptor member G</fullName>
    </submittedName>
</protein>
<reference evidence="12" key="1">
    <citation type="submission" date="2025-08" db="UniProtKB">
        <authorList>
            <consortium name="RefSeq"/>
        </authorList>
    </citation>
    <scope>IDENTIFICATION</scope>
    <source>
        <tissue evidence="12">Kidney</tissue>
    </source>
</reference>
<evidence type="ECO:0000256" key="7">
    <source>
        <dbReference type="ARBA" id="ARBA00023170"/>
    </source>
</evidence>
<evidence type="ECO:0000256" key="10">
    <source>
        <dbReference type="SAM" id="Phobius"/>
    </source>
</evidence>
<dbReference type="InParanoid" id="A0A1S3FIR5"/>
<keyword evidence="7 12" id="KW-0675">Receptor</keyword>
<dbReference type="Gene3D" id="1.20.1070.10">
    <property type="entry name" value="Rhodopsin 7-helix transmembrane proteins"/>
    <property type="match status" value="1"/>
</dbReference>
<feature type="transmembrane region" description="Helical" evidence="10">
    <location>
        <begin position="119"/>
        <end position="138"/>
    </location>
</feature>
<evidence type="ECO:0000256" key="5">
    <source>
        <dbReference type="ARBA" id="ARBA00023040"/>
    </source>
</evidence>
<feature type="transmembrane region" description="Helical" evidence="10">
    <location>
        <begin position="14"/>
        <end position="38"/>
    </location>
</feature>
<keyword evidence="11" id="KW-1185">Reference proteome</keyword>
<organism evidence="11 12">
    <name type="scientific">Dipodomys ordii</name>
    <name type="common">Ord's kangaroo rat</name>
    <dbReference type="NCBI Taxonomy" id="10020"/>
    <lineage>
        <taxon>Eukaryota</taxon>
        <taxon>Metazoa</taxon>
        <taxon>Chordata</taxon>
        <taxon>Craniata</taxon>
        <taxon>Vertebrata</taxon>
        <taxon>Euteleostomi</taxon>
        <taxon>Mammalia</taxon>
        <taxon>Eutheria</taxon>
        <taxon>Euarchontoglires</taxon>
        <taxon>Glires</taxon>
        <taxon>Rodentia</taxon>
        <taxon>Castorimorpha</taxon>
        <taxon>Heteromyidae</taxon>
        <taxon>Dipodomyinae</taxon>
        <taxon>Dipodomys</taxon>
    </lineage>
</organism>
<dbReference type="PRINTS" id="PR00237">
    <property type="entry name" value="GPCRRHODOPSN"/>
</dbReference>
<dbReference type="OrthoDB" id="9450540at2759"/>
<keyword evidence="3 10" id="KW-0812">Transmembrane</keyword>
<evidence type="ECO:0000256" key="1">
    <source>
        <dbReference type="ARBA" id="ARBA00004651"/>
    </source>
</evidence>
<evidence type="ECO:0000256" key="2">
    <source>
        <dbReference type="ARBA" id="ARBA00022475"/>
    </source>
</evidence>
<feature type="transmembrane region" description="Helical" evidence="10">
    <location>
        <begin position="158"/>
        <end position="184"/>
    </location>
</feature>
<sequence>MINIFNPWTAFNNVIFYITLVLSAGGVAGNGVLIWNLVFHIKKGALNLYLLNLAAADFLFLSCQVGFSCAQLLRGSADSALYFVITFLWFSVGLWVLACFCLDGWLSSVACYQRRRPRITSPVLCALAWALAPPAVLLPADACGMLTAGARWLTCVRYYSVSIVWLLALVGVGFGATMAFIVWASCCAPTSQRPKFYSLVRSSGLLLLFCRLPLVICWSLRPLLAFLFSFLPPLATLLACVDSSCKPLLYLLAGMQLGRREALRVVLHRVLSEETQPGLRGLALPMARV</sequence>
<keyword evidence="4 10" id="KW-1133">Transmembrane helix</keyword>
<dbReference type="CTD" id="386746"/>
<dbReference type="GeneID" id="105989181"/>
<dbReference type="Proteomes" id="UP000081671">
    <property type="component" value="Unplaced"/>
</dbReference>
<dbReference type="RefSeq" id="XP_012876488.1">
    <property type="nucleotide sequence ID" value="XM_013021034.1"/>
</dbReference>
<accession>A0A1S3FIR5</accession>
<dbReference type="PANTHER" id="PTHR11334">
    <property type="entry name" value="MAS-RELATED G-PROTEIN COUPLED RECEPTOR"/>
    <property type="match status" value="1"/>
</dbReference>
<gene>
    <name evidence="12" type="primary">Mrgprg</name>
</gene>
<comment type="similarity">
    <text evidence="9">Belongs to the G-protein coupled receptor 1 family. Mas subfamily.</text>
</comment>
<comment type="subcellular location">
    <subcellularLocation>
        <location evidence="1">Cell membrane</location>
        <topology evidence="1">Multi-pass membrane protein</topology>
    </subcellularLocation>
</comment>
<feature type="transmembrane region" description="Helical" evidence="10">
    <location>
        <begin position="50"/>
        <end position="73"/>
    </location>
</feature>
<keyword evidence="6 10" id="KW-0472">Membrane</keyword>
<dbReference type="PANTHER" id="PTHR11334:SF32">
    <property type="entry name" value="MAS-RELATED G-PROTEIN COUPLED RECEPTOR MEMBER G"/>
    <property type="match status" value="1"/>
</dbReference>
<dbReference type="AlphaFoldDB" id="A0A1S3FIR5"/>
<dbReference type="InterPro" id="IPR000276">
    <property type="entry name" value="GPCR_Rhodpsn"/>
</dbReference>
<dbReference type="InterPro" id="IPR026234">
    <property type="entry name" value="MRGPCRFAMILY"/>
</dbReference>
<dbReference type="SUPFAM" id="SSF81321">
    <property type="entry name" value="Family A G protein-coupled receptor-like"/>
    <property type="match status" value="1"/>
</dbReference>
<dbReference type="GO" id="GO:0005886">
    <property type="term" value="C:plasma membrane"/>
    <property type="evidence" value="ECO:0007669"/>
    <property type="project" value="UniProtKB-SubCell"/>
</dbReference>
<evidence type="ECO:0000256" key="8">
    <source>
        <dbReference type="ARBA" id="ARBA00023224"/>
    </source>
</evidence>
<keyword evidence="8" id="KW-0807">Transducer</keyword>
<keyword evidence="5" id="KW-0297">G-protein coupled receptor</keyword>
<keyword evidence="2" id="KW-1003">Cell membrane</keyword>